<comment type="caution">
    <text evidence="2">The sequence shown here is derived from an EMBL/GenBank/DDBJ whole genome shotgun (WGS) entry which is preliminary data.</text>
</comment>
<gene>
    <name evidence="2" type="ORF">MKP09_18540</name>
</gene>
<feature type="transmembrane region" description="Helical" evidence="1">
    <location>
        <begin position="79"/>
        <end position="101"/>
    </location>
</feature>
<dbReference type="RefSeq" id="WP_240831799.1">
    <property type="nucleotide sequence ID" value="NZ_JAKWBL010000004.1"/>
</dbReference>
<keyword evidence="1" id="KW-0812">Transmembrane</keyword>
<organism evidence="2 3">
    <name type="scientific">Niabella ginsengisoli</name>
    <dbReference type="NCBI Taxonomy" id="522298"/>
    <lineage>
        <taxon>Bacteria</taxon>
        <taxon>Pseudomonadati</taxon>
        <taxon>Bacteroidota</taxon>
        <taxon>Chitinophagia</taxon>
        <taxon>Chitinophagales</taxon>
        <taxon>Chitinophagaceae</taxon>
        <taxon>Niabella</taxon>
    </lineage>
</organism>
<name>A0ABS9SN17_9BACT</name>
<evidence type="ECO:0000313" key="2">
    <source>
        <dbReference type="EMBL" id="MCH5599767.1"/>
    </source>
</evidence>
<proteinExistence type="predicted"/>
<evidence type="ECO:0000313" key="3">
    <source>
        <dbReference type="Proteomes" id="UP001202248"/>
    </source>
</evidence>
<feature type="transmembrane region" description="Helical" evidence="1">
    <location>
        <begin position="46"/>
        <end position="64"/>
    </location>
</feature>
<accession>A0ABS9SN17</accession>
<sequence>MNVFKEKFEIAGKPFLFIAISYILGYSFLHWLLYLKYYLIPVKEIIFGYWIPFLLVWIPIYIWLKPKLKKLSFKKKDTVFRLMGLAAFMIAISTIVVQYYIETATGVLTELTSIKEYPNKPVTKYYSTKNYFIGREFKGVNYYTKVSGKRNRTYTMYAVIAVPIFEAVGDTMVQRSCSYWLVHKYQKNISNRKSFEEKQQIFEDFKKGSISNFDTLQLNNINYLERIGNVDLFDVYERAIYASSIEVPYRPVFFSMKTTSFSNRNGNKLLWSLVTFFMLCSIWMLALYLAKLKNENEK</sequence>
<feature type="transmembrane region" description="Helical" evidence="1">
    <location>
        <begin position="15"/>
        <end position="34"/>
    </location>
</feature>
<keyword evidence="1" id="KW-0472">Membrane</keyword>
<evidence type="ECO:0000256" key="1">
    <source>
        <dbReference type="SAM" id="Phobius"/>
    </source>
</evidence>
<reference evidence="2 3" key="1">
    <citation type="submission" date="2022-02" db="EMBL/GenBank/DDBJ databases">
        <authorList>
            <person name="Min J."/>
        </authorList>
    </citation>
    <scope>NUCLEOTIDE SEQUENCE [LARGE SCALE GENOMIC DNA]</scope>
    <source>
        <strain evidence="2 3">GR10-1</strain>
    </source>
</reference>
<protein>
    <recommendedName>
        <fullName evidence="4">DUF3592 domain-containing protein</fullName>
    </recommendedName>
</protein>
<evidence type="ECO:0008006" key="4">
    <source>
        <dbReference type="Google" id="ProtNLM"/>
    </source>
</evidence>
<keyword evidence="3" id="KW-1185">Reference proteome</keyword>
<feature type="transmembrane region" description="Helical" evidence="1">
    <location>
        <begin position="269"/>
        <end position="290"/>
    </location>
</feature>
<keyword evidence="1" id="KW-1133">Transmembrane helix</keyword>
<dbReference type="Proteomes" id="UP001202248">
    <property type="component" value="Unassembled WGS sequence"/>
</dbReference>
<dbReference type="EMBL" id="JAKWBL010000004">
    <property type="protein sequence ID" value="MCH5599767.1"/>
    <property type="molecule type" value="Genomic_DNA"/>
</dbReference>